<dbReference type="SUPFAM" id="SSF46955">
    <property type="entry name" value="Putative DNA-binding domain"/>
    <property type="match status" value="1"/>
</dbReference>
<dbReference type="PANTHER" id="PTHR30204">
    <property type="entry name" value="REDOX-CYCLING DRUG-SENSING TRANSCRIPTIONAL ACTIVATOR SOXR"/>
    <property type="match status" value="1"/>
</dbReference>
<organism evidence="3">
    <name type="scientific">Streptomyces sp. Y1</name>
    <dbReference type="NCBI Taxonomy" id="3238634"/>
    <lineage>
        <taxon>Bacteria</taxon>
        <taxon>Bacillati</taxon>
        <taxon>Actinomycetota</taxon>
        <taxon>Actinomycetes</taxon>
        <taxon>Kitasatosporales</taxon>
        <taxon>Streptomycetaceae</taxon>
        <taxon>Streptomyces</taxon>
    </lineage>
</organism>
<protein>
    <submittedName>
        <fullName evidence="3">MerR family transcriptional regulator</fullName>
    </submittedName>
</protein>
<feature type="domain" description="HTH merR-type" evidence="2">
    <location>
        <begin position="6"/>
        <end position="75"/>
    </location>
</feature>
<dbReference type="EMBL" id="CP163445">
    <property type="protein sequence ID" value="XDQ82567.1"/>
    <property type="molecule type" value="Genomic_DNA"/>
</dbReference>
<sequence length="254" mass="27470">MSIDQTWKVGPLAEASGLTVRTLHHWDQIGLLSPSRRTAAGHREYTEQDVIRLYQVLALRRLGLGLESIATCLEVGVDPVRLVSEHLAGVEASIASLEALRQRLAHIHGELASDRAPDVSALIGALQSMGSAGPQGQEALRRHLDSDQLRTLRDRAAGLGPAAHYLLEVEWPELYRRAEALRLAGVDPAAPRVRKLVARMDELSSLFTGGDGGVSTAVRSAWRHEPAAMSGDPATPADAWHDLAAYLDRARAAK</sequence>
<evidence type="ECO:0000259" key="2">
    <source>
        <dbReference type="PROSITE" id="PS50937"/>
    </source>
</evidence>
<dbReference type="CDD" id="cd01106">
    <property type="entry name" value="HTH_TipAL-Mta"/>
    <property type="match status" value="1"/>
</dbReference>
<dbReference type="RefSeq" id="WP_369184903.1">
    <property type="nucleotide sequence ID" value="NZ_CP163445.1"/>
</dbReference>
<accession>A0AB39TTR7</accession>
<gene>
    <name evidence="3" type="ORF">AB2U05_30770</name>
</gene>
<dbReference type="InterPro" id="IPR009061">
    <property type="entry name" value="DNA-bd_dom_put_sf"/>
</dbReference>
<proteinExistence type="predicted"/>
<evidence type="ECO:0000313" key="3">
    <source>
        <dbReference type="EMBL" id="XDQ82567.1"/>
    </source>
</evidence>
<dbReference type="PANTHER" id="PTHR30204:SF90">
    <property type="entry name" value="HTH-TYPE TRANSCRIPTIONAL ACTIVATOR MTA"/>
    <property type="match status" value="1"/>
</dbReference>
<evidence type="ECO:0000256" key="1">
    <source>
        <dbReference type="ARBA" id="ARBA00023125"/>
    </source>
</evidence>
<dbReference type="Gene3D" id="1.10.1660.10">
    <property type="match status" value="1"/>
</dbReference>
<dbReference type="GO" id="GO:0003700">
    <property type="term" value="F:DNA-binding transcription factor activity"/>
    <property type="evidence" value="ECO:0007669"/>
    <property type="project" value="InterPro"/>
</dbReference>
<dbReference type="InterPro" id="IPR047057">
    <property type="entry name" value="MerR_fam"/>
</dbReference>
<dbReference type="Pfam" id="PF13411">
    <property type="entry name" value="MerR_1"/>
    <property type="match status" value="1"/>
</dbReference>
<dbReference type="AlphaFoldDB" id="A0AB39TTR7"/>
<name>A0AB39TTR7_9ACTN</name>
<dbReference type="PRINTS" id="PR00040">
    <property type="entry name" value="HTHMERR"/>
</dbReference>
<keyword evidence="1" id="KW-0238">DNA-binding</keyword>
<dbReference type="GO" id="GO:0003677">
    <property type="term" value="F:DNA binding"/>
    <property type="evidence" value="ECO:0007669"/>
    <property type="project" value="UniProtKB-KW"/>
</dbReference>
<reference evidence="3" key="1">
    <citation type="submission" date="2024-07" db="EMBL/GenBank/DDBJ databases">
        <authorList>
            <person name="Yu S.T."/>
        </authorList>
    </citation>
    <scope>NUCLEOTIDE SEQUENCE</scope>
    <source>
        <strain evidence="3">Y1</strain>
    </source>
</reference>
<dbReference type="PROSITE" id="PS50937">
    <property type="entry name" value="HTH_MERR_2"/>
    <property type="match status" value="1"/>
</dbReference>
<dbReference type="PROSITE" id="PS00552">
    <property type="entry name" value="HTH_MERR_1"/>
    <property type="match status" value="1"/>
</dbReference>
<dbReference type="SMART" id="SM00422">
    <property type="entry name" value="HTH_MERR"/>
    <property type="match status" value="1"/>
</dbReference>
<dbReference type="InterPro" id="IPR000551">
    <property type="entry name" value="MerR-type_HTH_dom"/>
</dbReference>